<sequence length="296" mass="32373">MPPSLSTAPGTKLAVTPVIHFDRNTQGRDFACGDTHGCFSVLMRSLEYIGFDIGKDRLFLTGDLVDRGSESMEMVELLGESWVASCVGNHDVMAWLSVMGQAFNGVNHQAHGGAWVQSLTPPQRALVARRLSALPGALVVETGAGPVAIVHADYPEQDWQRFGCIDWSYMNQLHGLAAQCLWSPRRLTNGWNEPVKNVRAIVHGHATLEMPKALGNVFYIDTGGWMPTGRFAFLELETFKFHFGPLAHSVAPPITSLNTALHRKLDQEGGAKPSTYHSAMRALPRVASKTRTDRGA</sequence>
<dbReference type="GO" id="GO:0008803">
    <property type="term" value="F:bis(5'-nucleosyl)-tetraphosphatase (symmetrical) activity"/>
    <property type="evidence" value="ECO:0007669"/>
    <property type="project" value="TreeGrafter"/>
</dbReference>
<dbReference type="GO" id="GO:0016791">
    <property type="term" value="F:phosphatase activity"/>
    <property type="evidence" value="ECO:0007669"/>
    <property type="project" value="TreeGrafter"/>
</dbReference>
<dbReference type="RefSeq" id="WP_076195907.1">
    <property type="nucleotide sequence ID" value="NZ_CP019236.1"/>
</dbReference>
<proteinExistence type="predicted"/>
<feature type="domain" description="Calcineurin-like phosphoesterase" evidence="1">
    <location>
        <begin position="31"/>
        <end position="205"/>
    </location>
</feature>
<evidence type="ECO:0000259" key="1">
    <source>
        <dbReference type="Pfam" id="PF00149"/>
    </source>
</evidence>
<dbReference type="Proteomes" id="UP000186609">
    <property type="component" value="Chromosome"/>
</dbReference>
<gene>
    <name evidence="2" type="ORF">RD110_01175</name>
</gene>
<keyword evidence="3" id="KW-1185">Reference proteome</keyword>
<dbReference type="EMBL" id="CP019236">
    <property type="protein sequence ID" value="APW35990.1"/>
    <property type="molecule type" value="Genomic_DNA"/>
</dbReference>
<evidence type="ECO:0000313" key="3">
    <source>
        <dbReference type="Proteomes" id="UP000186609"/>
    </source>
</evidence>
<dbReference type="GO" id="GO:0110154">
    <property type="term" value="P:RNA decapping"/>
    <property type="evidence" value="ECO:0007669"/>
    <property type="project" value="TreeGrafter"/>
</dbReference>
<dbReference type="OrthoDB" id="5296354at2"/>
<dbReference type="PANTHER" id="PTHR42850">
    <property type="entry name" value="METALLOPHOSPHOESTERASE"/>
    <property type="match status" value="1"/>
</dbReference>
<dbReference type="InterPro" id="IPR050126">
    <property type="entry name" value="Ap4A_hydrolase"/>
</dbReference>
<dbReference type="InterPro" id="IPR004843">
    <property type="entry name" value="Calcineurin-like_PHP"/>
</dbReference>
<accession>A0A1P8JQH1</accession>
<dbReference type="Pfam" id="PF00149">
    <property type="entry name" value="Metallophos"/>
    <property type="match status" value="1"/>
</dbReference>
<dbReference type="GO" id="GO:0005737">
    <property type="term" value="C:cytoplasm"/>
    <property type="evidence" value="ECO:0007669"/>
    <property type="project" value="TreeGrafter"/>
</dbReference>
<name>A0A1P8JQH1_9BURK</name>
<protein>
    <recommendedName>
        <fullName evidence="1">Calcineurin-like phosphoesterase domain-containing protein</fullName>
    </recommendedName>
</protein>
<reference evidence="2 3" key="1">
    <citation type="submission" date="2017-01" db="EMBL/GenBank/DDBJ databases">
        <authorList>
            <person name="Mah S.A."/>
            <person name="Swanson W.J."/>
            <person name="Moy G.W."/>
            <person name="Vacquier V.D."/>
        </authorList>
    </citation>
    <scope>NUCLEOTIDE SEQUENCE [LARGE SCALE GENOMIC DNA]</scope>
    <source>
        <strain evidence="2 3">DCY110</strain>
    </source>
</reference>
<dbReference type="Gene3D" id="3.60.21.10">
    <property type="match status" value="1"/>
</dbReference>
<evidence type="ECO:0000313" key="2">
    <source>
        <dbReference type="EMBL" id="APW35990.1"/>
    </source>
</evidence>
<dbReference type="AlphaFoldDB" id="A0A1P8JQH1"/>
<dbReference type="KEGG" id="rhy:RD110_01175"/>
<dbReference type="STRING" id="1842727.RD110_01175"/>
<dbReference type="SUPFAM" id="SSF56300">
    <property type="entry name" value="Metallo-dependent phosphatases"/>
    <property type="match status" value="1"/>
</dbReference>
<dbReference type="InterPro" id="IPR029052">
    <property type="entry name" value="Metallo-depent_PP-like"/>
</dbReference>
<organism evidence="2 3">
    <name type="scientific">Rhodoferax koreensis</name>
    <dbReference type="NCBI Taxonomy" id="1842727"/>
    <lineage>
        <taxon>Bacteria</taxon>
        <taxon>Pseudomonadati</taxon>
        <taxon>Pseudomonadota</taxon>
        <taxon>Betaproteobacteria</taxon>
        <taxon>Burkholderiales</taxon>
        <taxon>Comamonadaceae</taxon>
        <taxon>Rhodoferax</taxon>
    </lineage>
</organism>
<dbReference type="PANTHER" id="PTHR42850:SF11">
    <property type="entry name" value="BIS(5'-NUCLEOSYL)-TETRAPHOSPHATASE [SYMMETRICAL]"/>
    <property type="match status" value="1"/>
</dbReference>